<feature type="transmembrane region" description="Helical" evidence="1">
    <location>
        <begin position="48"/>
        <end position="67"/>
    </location>
</feature>
<keyword evidence="1" id="KW-0472">Membrane</keyword>
<dbReference type="AlphaFoldDB" id="A0A1M6LLC9"/>
<keyword evidence="1" id="KW-0812">Transmembrane</keyword>
<keyword evidence="1" id="KW-1133">Transmembrane helix</keyword>
<dbReference type="EMBL" id="FRAF01000003">
    <property type="protein sequence ID" value="SHJ72011.1"/>
    <property type="molecule type" value="Genomic_DNA"/>
</dbReference>
<accession>A0A1M6LLC9</accession>
<evidence type="ECO:0000313" key="3">
    <source>
        <dbReference type="Proteomes" id="UP000184016"/>
    </source>
</evidence>
<sequence length="81" mass="9264">MDEVLQEVSRLEADTRHDLAIFLILYLLVGLDLFSIKDEKQREKMTAAWVSWAVVFVLIGFFILAPARAAEEIARTRKTLA</sequence>
<reference evidence="3" key="1">
    <citation type="submission" date="2016-11" db="EMBL/GenBank/DDBJ databases">
        <authorList>
            <person name="Varghese N."/>
            <person name="Submissions S."/>
        </authorList>
    </citation>
    <scope>NUCLEOTIDE SEQUENCE [LARGE SCALE GENOMIC DNA]</scope>
    <source>
        <strain evidence="3">USBA-503</strain>
    </source>
</reference>
<dbReference type="Proteomes" id="UP000184016">
    <property type="component" value="Unassembled WGS sequence"/>
</dbReference>
<keyword evidence="3" id="KW-1185">Reference proteome</keyword>
<proteinExistence type="predicted"/>
<organism evidence="2 3">
    <name type="scientific">Alicyclobacillus tolerans</name>
    <dbReference type="NCBI Taxonomy" id="90970"/>
    <lineage>
        <taxon>Bacteria</taxon>
        <taxon>Bacillati</taxon>
        <taxon>Bacillota</taxon>
        <taxon>Bacilli</taxon>
        <taxon>Bacillales</taxon>
        <taxon>Alicyclobacillaceae</taxon>
        <taxon>Alicyclobacillus</taxon>
    </lineage>
</organism>
<name>A0A1M6LLC9_9BACL</name>
<evidence type="ECO:0000313" key="2">
    <source>
        <dbReference type="EMBL" id="SHJ72011.1"/>
    </source>
</evidence>
<evidence type="ECO:0000256" key="1">
    <source>
        <dbReference type="SAM" id="Phobius"/>
    </source>
</evidence>
<feature type="transmembrane region" description="Helical" evidence="1">
    <location>
        <begin position="19"/>
        <end position="36"/>
    </location>
</feature>
<protein>
    <submittedName>
        <fullName evidence="2">Uncharacterized protein</fullName>
    </submittedName>
</protein>
<gene>
    <name evidence="2" type="ORF">SAMN05443507_1039</name>
</gene>
<dbReference type="OrthoDB" id="9795496at2"/>